<proteinExistence type="predicted"/>
<dbReference type="Proteomes" id="UP000002785">
    <property type="component" value="Chromosome"/>
</dbReference>
<organism evidence="2 3">
    <name type="scientific">Streptomyces sviceus (strain ATCC 29083 / DSM 924 / JCM 4929 / NBRC 13980 / NCIMB 11184 / NRRL 5439 / UC 5370)</name>
    <dbReference type="NCBI Taxonomy" id="463191"/>
    <lineage>
        <taxon>Bacteria</taxon>
        <taxon>Bacillati</taxon>
        <taxon>Actinomycetota</taxon>
        <taxon>Actinomycetes</taxon>
        <taxon>Kitasatosporales</taxon>
        <taxon>Streptomycetaceae</taxon>
        <taxon>Streptomyces</taxon>
    </lineage>
</organism>
<keyword evidence="3" id="KW-1185">Reference proteome</keyword>
<evidence type="ECO:0000313" key="3">
    <source>
        <dbReference type="Proteomes" id="UP000002785"/>
    </source>
</evidence>
<feature type="compositionally biased region" description="Basic residues" evidence="1">
    <location>
        <begin position="98"/>
        <end position="120"/>
    </location>
</feature>
<evidence type="ECO:0000256" key="1">
    <source>
        <dbReference type="SAM" id="MobiDB-lite"/>
    </source>
</evidence>
<sequence>MDVTRRQLGRLAAVGAGALVLPHLLPPSRAAATVPPAGTWGDQGDGTLTYGPPITQNAVCPRTTWDANGVSRSGTGYVDVDSGQYAIATTGVCPVRQRAQRQGRRRPPCVERGRHRRRPVKPPVAAAPADRGASSSWSAATAARCSTSGEAVRPRVSR</sequence>
<protein>
    <recommendedName>
        <fullName evidence="4">Secreted protein</fullName>
    </recommendedName>
</protein>
<evidence type="ECO:0008006" key="4">
    <source>
        <dbReference type="Google" id="ProtNLM"/>
    </source>
</evidence>
<dbReference type="EMBL" id="CM000951">
    <property type="protein sequence ID" value="EDY55481.1"/>
    <property type="molecule type" value="Genomic_DNA"/>
</dbReference>
<evidence type="ECO:0000313" key="2">
    <source>
        <dbReference type="EMBL" id="EDY55481.1"/>
    </source>
</evidence>
<feature type="region of interest" description="Disordered" evidence="1">
    <location>
        <begin position="96"/>
        <end position="158"/>
    </location>
</feature>
<dbReference type="InterPro" id="IPR006311">
    <property type="entry name" value="TAT_signal"/>
</dbReference>
<feature type="compositionally biased region" description="Low complexity" evidence="1">
    <location>
        <begin position="123"/>
        <end position="148"/>
    </location>
</feature>
<dbReference type="PROSITE" id="PS51318">
    <property type="entry name" value="TAT"/>
    <property type="match status" value="1"/>
</dbReference>
<dbReference type="AlphaFoldDB" id="B5HRM6"/>
<gene>
    <name evidence="2" type="ORF">SSEG_02061</name>
</gene>
<reference evidence="2" key="1">
    <citation type="submission" date="2009-10" db="EMBL/GenBank/DDBJ databases">
        <title>The genome sequence of Streptomyces sviceus strain ATCC 29083.</title>
        <authorList>
            <consortium name="The Broad Institute Genome Sequencing Platform"/>
            <consortium name="Broad Institute Microbial Sequencing Center"/>
            <person name="Fischbach M."/>
            <person name="Godfrey P."/>
            <person name="Ward D."/>
            <person name="Young S."/>
            <person name="Zeng Q."/>
            <person name="Koehrsen M."/>
            <person name="Alvarado L."/>
            <person name="Berlin A.M."/>
            <person name="Bochicchio J."/>
            <person name="Borenstein D."/>
            <person name="Chapman S.B."/>
            <person name="Chen Z."/>
            <person name="Engels R."/>
            <person name="Freedman E."/>
            <person name="Gellesch M."/>
            <person name="Goldberg J."/>
            <person name="Griggs A."/>
            <person name="Gujja S."/>
            <person name="Heilman E.R."/>
            <person name="Heiman D.I."/>
            <person name="Hepburn T.A."/>
            <person name="Howarth C."/>
            <person name="Jen D."/>
            <person name="Larson L."/>
            <person name="Lewis B."/>
            <person name="Mehta T."/>
            <person name="Park D."/>
            <person name="Pearson M."/>
            <person name="Richards J."/>
            <person name="Roberts A."/>
            <person name="Saif S."/>
            <person name="Shea T.D."/>
            <person name="Shenoy N."/>
            <person name="Sisk P."/>
            <person name="Stolte C."/>
            <person name="Sykes S.N."/>
            <person name="Thomson T."/>
            <person name="Walk T."/>
            <person name="White J."/>
            <person name="Yandava C."/>
            <person name="Straight P."/>
            <person name="Clardy J."/>
            <person name="Hung D."/>
            <person name="Kolter R."/>
            <person name="Mekalanos J."/>
            <person name="Walker S."/>
            <person name="Walsh C.T."/>
            <person name="Wieland-Brown L.C."/>
            <person name="Haas B."/>
            <person name="Nusbaum C."/>
            <person name="Birren B."/>
        </authorList>
    </citation>
    <scope>NUCLEOTIDE SEQUENCE [LARGE SCALE GENOMIC DNA]</scope>
    <source>
        <strain evidence="2">ATCC 29083</strain>
    </source>
</reference>
<name>B5HRM6_STRX2</name>
<accession>B5HRM6</accession>
<dbReference type="HOGENOM" id="CLU_1668453_0_0_11"/>